<protein>
    <submittedName>
        <fullName evidence="2">MucR family transcriptional regulator</fullName>
    </submittedName>
</protein>
<dbReference type="AlphaFoldDB" id="A0AA52H8K6"/>
<accession>A0AA52H8K6</accession>
<name>A0AA52H8K6_9PROT</name>
<dbReference type="InterPro" id="IPR041920">
    <property type="entry name" value="ROS/MUCR_sf"/>
</dbReference>
<dbReference type="KEGG" id="tmk:QGN29_11755"/>
<dbReference type="Proteomes" id="UP001268683">
    <property type="component" value="Chromosome"/>
</dbReference>
<dbReference type="Gene3D" id="1.10.10.1550">
    <property type="entry name" value="ROS/MUCR transcriptional regulator protein"/>
    <property type="match status" value="1"/>
</dbReference>
<evidence type="ECO:0000313" key="2">
    <source>
        <dbReference type="EMBL" id="WND02226.1"/>
    </source>
</evidence>
<dbReference type="RefSeq" id="WP_310798061.1">
    <property type="nucleotide sequence ID" value="NZ_CP123872.1"/>
</dbReference>
<comment type="similarity">
    <text evidence="1">Belongs to the ros/MucR family.</text>
</comment>
<reference evidence="2" key="1">
    <citation type="submission" date="2023-04" db="EMBL/GenBank/DDBJ databases">
        <title>Complete genome sequence of Temperatibacter marinus.</title>
        <authorList>
            <person name="Rong J.-C."/>
            <person name="Yi M.-L."/>
            <person name="Zhao Q."/>
        </authorList>
    </citation>
    <scope>NUCLEOTIDE SEQUENCE</scope>
    <source>
        <strain evidence="2">NBRC 110045</strain>
    </source>
</reference>
<evidence type="ECO:0000256" key="1">
    <source>
        <dbReference type="ARBA" id="ARBA00007031"/>
    </source>
</evidence>
<gene>
    <name evidence="2" type="ORF">QGN29_11755</name>
</gene>
<organism evidence="2 3">
    <name type="scientific">Temperatibacter marinus</name>
    <dbReference type="NCBI Taxonomy" id="1456591"/>
    <lineage>
        <taxon>Bacteria</taxon>
        <taxon>Pseudomonadati</taxon>
        <taxon>Pseudomonadota</taxon>
        <taxon>Alphaproteobacteria</taxon>
        <taxon>Kordiimonadales</taxon>
        <taxon>Temperatibacteraceae</taxon>
        <taxon>Temperatibacter</taxon>
    </lineage>
</organism>
<dbReference type="Pfam" id="PF05443">
    <property type="entry name" value="ROS_MUCR"/>
    <property type="match status" value="1"/>
</dbReference>
<dbReference type="EMBL" id="CP123872">
    <property type="protein sequence ID" value="WND02226.1"/>
    <property type="molecule type" value="Genomic_DNA"/>
</dbReference>
<dbReference type="GO" id="GO:0008270">
    <property type="term" value="F:zinc ion binding"/>
    <property type="evidence" value="ECO:0007669"/>
    <property type="project" value="InterPro"/>
</dbReference>
<dbReference type="GO" id="GO:0003677">
    <property type="term" value="F:DNA binding"/>
    <property type="evidence" value="ECO:0007669"/>
    <property type="project" value="InterPro"/>
</dbReference>
<keyword evidence="3" id="KW-1185">Reference proteome</keyword>
<proteinExistence type="inferred from homology"/>
<evidence type="ECO:0000313" key="3">
    <source>
        <dbReference type="Proteomes" id="UP001268683"/>
    </source>
</evidence>
<dbReference type="InterPro" id="IPR008807">
    <property type="entry name" value="ROS_MUCR"/>
</dbReference>
<sequence length="134" mass="15717">MNLEDKDHNTSHLIAYTTKIVSSYLNNNQVNKEEITDLIKTIHAELLQLENNPIKMNYQPPAVDPDESIHDDYLVCLEDGKKMIMLKRYLKTQYDLTPEEYRSKWNLPANYPMVCKKYSERRSRVAMKHGLGKS</sequence>
<dbReference type="GO" id="GO:0006355">
    <property type="term" value="P:regulation of DNA-templated transcription"/>
    <property type="evidence" value="ECO:0007669"/>
    <property type="project" value="InterPro"/>
</dbReference>